<keyword evidence="3" id="KW-1003">Cell membrane</keyword>
<evidence type="ECO:0000256" key="2">
    <source>
        <dbReference type="ARBA" id="ARBA00022448"/>
    </source>
</evidence>
<keyword evidence="11" id="KW-1185">Reference proteome</keyword>
<evidence type="ECO:0000313" key="10">
    <source>
        <dbReference type="EMBL" id="ADI15391.1"/>
    </source>
</evidence>
<keyword evidence="5 7" id="KW-1133">Transmembrane helix</keyword>
<proteinExistence type="inferred from homology"/>
<feature type="transmembrane region" description="Helical" evidence="7">
    <location>
        <begin position="43"/>
        <end position="64"/>
    </location>
</feature>
<keyword evidence="4 7" id="KW-0812">Transmembrane</keyword>
<dbReference type="PANTHER" id="PTHR43744:SF12">
    <property type="entry name" value="ABC TRANSPORTER PERMEASE PROTEIN MG189-RELATED"/>
    <property type="match status" value="1"/>
</dbReference>
<name>D7CSH1_TRURR</name>
<feature type="transmembrane region" description="Helical" evidence="7">
    <location>
        <begin position="219"/>
        <end position="244"/>
    </location>
</feature>
<evidence type="ECO:0000256" key="1">
    <source>
        <dbReference type="ARBA" id="ARBA00004651"/>
    </source>
</evidence>
<dbReference type="SUPFAM" id="SSF161098">
    <property type="entry name" value="MetI-like"/>
    <property type="match status" value="1"/>
</dbReference>
<dbReference type="Gene3D" id="1.10.3720.10">
    <property type="entry name" value="MetI-like"/>
    <property type="match status" value="1"/>
</dbReference>
<dbReference type="HOGENOM" id="CLU_016047_1_1_0"/>
<keyword evidence="2 7" id="KW-0813">Transport</keyword>
<dbReference type="KEGG" id="tra:Trad_2281"/>
<dbReference type="InterPro" id="IPR035906">
    <property type="entry name" value="MetI-like_sf"/>
</dbReference>
<keyword evidence="6 7" id="KW-0472">Membrane</keyword>
<dbReference type="eggNOG" id="COG0395">
    <property type="taxonomic scope" value="Bacteria"/>
</dbReference>
<dbReference type="PROSITE" id="PS50928">
    <property type="entry name" value="ABC_TM1"/>
    <property type="match status" value="1"/>
</dbReference>
<evidence type="ECO:0000256" key="7">
    <source>
        <dbReference type="RuleBase" id="RU363032"/>
    </source>
</evidence>
<protein>
    <submittedName>
        <fullName evidence="10">Binding-protein-dependent transport systems inner membrane component</fullName>
    </submittedName>
</protein>
<feature type="domain" description="ABC transmembrane type-1" evidence="9">
    <location>
        <begin position="102"/>
        <end position="298"/>
    </location>
</feature>
<reference evidence="10 11" key="2">
    <citation type="journal article" date="2011" name="Stand. Genomic Sci.">
        <title>Complete genome sequence of Truepera radiovictrix type strain (RQ-24).</title>
        <authorList>
            <person name="Ivanova N."/>
            <person name="Rohde C."/>
            <person name="Munk C."/>
            <person name="Nolan M."/>
            <person name="Lucas S."/>
            <person name="Del Rio T.G."/>
            <person name="Tice H."/>
            <person name="Deshpande S."/>
            <person name="Cheng J.F."/>
            <person name="Tapia R."/>
            <person name="Han C."/>
            <person name="Goodwin L."/>
            <person name="Pitluck S."/>
            <person name="Liolios K."/>
            <person name="Mavromatis K."/>
            <person name="Mikhailova N."/>
            <person name="Pati A."/>
            <person name="Chen A."/>
            <person name="Palaniappan K."/>
            <person name="Land M."/>
            <person name="Hauser L."/>
            <person name="Chang Y.J."/>
            <person name="Jeffries C.D."/>
            <person name="Brambilla E."/>
            <person name="Rohde M."/>
            <person name="Goker M."/>
            <person name="Tindall B.J."/>
            <person name="Woyke T."/>
            <person name="Bristow J."/>
            <person name="Eisen J.A."/>
            <person name="Markowitz V."/>
            <person name="Hugenholtz P."/>
            <person name="Kyrpides N.C."/>
            <person name="Klenk H.P."/>
            <person name="Lapidus A."/>
        </authorList>
    </citation>
    <scope>NUCLEOTIDE SEQUENCE [LARGE SCALE GENOMIC DNA]</scope>
    <source>
        <strain evidence="11">DSM 17093 / CIP 108686 / LMG 22925 / RQ-24</strain>
    </source>
</reference>
<feature type="transmembrane region" description="Helical" evidence="7">
    <location>
        <begin position="179"/>
        <end position="198"/>
    </location>
</feature>
<evidence type="ECO:0000256" key="6">
    <source>
        <dbReference type="ARBA" id="ARBA00023136"/>
    </source>
</evidence>
<evidence type="ECO:0000256" key="8">
    <source>
        <dbReference type="SAM" id="MobiDB-lite"/>
    </source>
</evidence>
<reference evidence="11" key="1">
    <citation type="submission" date="2010-05" db="EMBL/GenBank/DDBJ databases">
        <title>The complete genome of Truepera radiovictris DSM 17093.</title>
        <authorList>
            <consortium name="US DOE Joint Genome Institute (JGI-PGF)"/>
            <person name="Lucas S."/>
            <person name="Copeland A."/>
            <person name="Lapidus A."/>
            <person name="Glavina del Rio T."/>
            <person name="Dalin E."/>
            <person name="Tice H."/>
            <person name="Bruce D."/>
            <person name="Goodwin L."/>
            <person name="Pitluck S."/>
            <person name="Kyrpides N."/>
            <person name="Mavromatis K."/>
            <person name="Ovchinnikova G."/>
            <person name="Munk A.C."/>
            <person name="Detter J.C."/>
            <person name="Han C."/>
            <person name="Tapia R."/>
            <person name="Land M."/>
            <person name="Hauser L."/>
            <person name="Markowitz V."/>
            <person name="Cheng J.-F."/>
            <person name="Hugenholtz P."/>
            <person name="Woyke T."/>
            <person name="Wu D."/>
            <person name="Tindall B."/>
            <person name="Pomrenke H.G."/>
            <person name="Brambilla E."/>
            <person name="Klenk H.-P."/>
            <person name="Eisen J.A."/>
        </authorList>
    </citation>
    <scope>NUCLEOTIDE SEQUENCE [LARGE SCALE GENOMIC DNA]</scope>
    <source>
        <strain evidence="11">DSM 17093 / CIP 108686 / LMG 22925 / RQ-24</strain>
    </source>
</reference>
<dbReference type="STRING" id="649638.Trad_2281"/>
<dbReference type="GO" id="GO:0005886">
    <property type="term" value="C:plasma membrane"/>
    <property type="evidence" value="ECO:0007669"/>
    <property type="project" value="UniProtKB-SubCell"/>
</dbReference>
<dbReference type="Pfam" id="PF00528">
    <property type="entry name" value="BPD_transp_1"/>
    <property type="match status" value="1"/>
</dbReference>
<organism evidence="10 11">
    <name type="scientific">Truepera radiovictrix (strain DSM 17093 / CIP 108686 / LMG 22925 / RQ-24)</name>
    <dbReference type="NCBI Taxonomy" id="649638"/>
    <lineage>
        <taxon>Bacteria</taxon>
        <taxon>Thermotogati</taxon>
        <taxon>Deinococcota</taxon>
        <taxon>Deinococci</taxon>
        <taxon>Trueperales</taxon>
        <taxon>Trueperaceae</taxon>
        <taxon>Truepera</taxon>
    </lineage>
</organism>
<accession>D7CSH1</accession>
<feature type="transmembrane region" description="Helical" evidence="7">
    <location>
        <begin position="279"/>
        <end position="298"/>
    </location>
</feature>
<evidence type="ECO:0000313" key="11">
    <source>
        <dbReference type="Proteomes" id="UP000000379"/>
    </source>
</evidence>
<evidence type="ECO:0000256" key="3">
    <source>
        <dbReference type="ARBA" id="ARBA00022475"/>
    </source>
</evidence>
<comment type="subcellular location">
    <subcellularLocation>
        <location evidence="1 7">Cell membrane</location>
        <topology evidence="1 7">Multi-pass membrane protein</topology>
    </subcellularLocation>
</comment>
<dbReference type="EMBL" id="CP002049">
    <property type="protein sequence ID" value="ADI15391.1"/>
    <property type="molecule type" value="Genomic_DNA"/>
</dbReference>
<dbReference type="InterPro" id="IPR000515">
    <property type="entry name" value="MetI-like"/>
</dbReference>
<dbReference type="PANTHER" id="PTHR43744">
    <property type="entry name" value="ABC TRANSPORTER PERMEASE PROTEIN MG189-RELATED-RELATED"/>
    <property type="match status" value="1"/>
</dbReference>
<dbReference type="AlphaFoldDB" id="D7CSH1"/>
<evidence type="ECO:0000256" key="5">
    <source>
        <dbReference type="ARBA" id="ARBA00022989"/>
    </source>
</evidence>
<dbReference type="OrthoDB" id="9771544at2"/>
<evidence type="ECO:0000259" key="9">
    <source>
        <dbReference type="PROSITE" id="PS50928"/>
    </source>
</evidence>
<dbReference type="GO" id="GO:0055085">
    <property type="term" value="P:transmembrane transport"/>
    <property type="evidence" value="ECO:0007669"/>
    <property type="project" value="InterPro"/>
</dbReference>
<comment type="similarity">
    <text evidence="7">Belongs to the binding-protein-dependent transport system permease family.</text>
</comment>
<dbReference type="Proteomes" id="UP000000379">
    <property type="component" value="Chromosome"/>
</dbReference>
<dbReference type="CDD" id="cd06261">
    <property type="entry name" value="TM_PBP2"/>
    <property type="match status" value="1"/>
</dbReference>
<dbReference type="RefSeq" id="WP_013178754.1">
    <property type="nucleotide sequence ID" value="NC_014221.1"/>
</dbReference>
<feature type="transmembrane region" description="Helical" evidence="7">
    <location>
        <begin position="101"/>
        <end position="125"/>
    </location>
</feature>
<gene>
    <name evidence="10" type="ordered locus">Trad_2281</name>
</gene>
<evidence type="ECO:0000256" key="4">
    <source>
        <dbReference type="ARBA" id="ARBA00022692"/>
    </source>
</evidence>
<feature type="transmembrane region" description="Helical" evidence="7">
    <location>
        <begin position="137"/>
        <end position="159"/>
    </location>
</feature>
<feature type="region of interest" description="Disordered" evidence="8">
    <location>
        <begin position="1"/>
        <end position="28"/>
    </location>
</feature>
<sequence>MASTLTRDTRPDAALPETAPSAAVPDARTSAQRPPYRFRLWHLPLYFVLVVGALIAVLPFLWMVSTSLMSLGETIQRQLLPSTPRWENYLEAWSGANFGRYFLNTVVITGVTVTGVLVTSVLAAYAFARIDFWGRDVIFTVLLATMMVPDVVTLIPNFLTIRGDIFPLPGGTWINRLPALTVPFMAQAFMIFLLRQFFMKIPWDLWDAARLDGAGHLRFLLWVVVPMSTAPLLTVTLLSVMASWNSFLWPLVVTSDDSWRPIMVGLQRFNTEGGQQTHLVMAAALIAMLPILILYFLVQKRFTDAFASSGLKG</sequence>